<dbReference type="Pfam" id="PF08644">
    <property type="entry name" value="SPT16"/>
    <property type="match status" value="2"/>
</dbReference>
<dbReference type="SMART" id="SM01287">
    <property type="entry name" value="Rtt106"/>
    <property type="match status" value="1"/>
</dbReference>
<feature type="region of interest" description="Disordered" evidence="12">
    <location>
        <begin position="374"/>
        <end position="414"/>
    </location>
</feature>
<dbReference type="EMBL" id="QGKY02000089">
    <property type="protein sequence ID" value="KAF2612985.1"/>
    <property type="molecule type" value="Genomic_DNA"/>
</dbReference>
<dbReference type="FunFam" id="2.30.29.150:FF:000004">
    <property type="entry name" value="FACT complex subunit SPT16"/>
    <property type="match status" value="1"/>
</dbReference>
<keyword evidence="4 11" id="KW-0227">DNA damage</keyword>
<dbReference type="InterPro" id="IPR000994">
    <property type="entry name" value="Pept_M24"/>
</dbReference>
<dbReference type="Gene3D" id="2.30.29.30">
    <property type="entry name" value="Pleckstrin-homology domain (PH domain)/Phosphotyrosine-binding domain (PTB)"/>
    <property type="match status" value="1"/>
</dbReference>
<dbReference type="Gene3D" id="1.10.8.10">
    <property type="entry name" value="DNA helicase RuvA subunit, C-terminal domain"/>
    <property type="match status" value="1"/>
</dbReference>
<dbReference type="InterPro" id="IPR006577">
    <property type="entry name" value="UAS"/>
</dbReference>
<feature type="compositionally biased region" description="Polar residues" evidence="12">
    <location>
        <begin position="1263"/>
        <end position="1273"/>
    </location>
</feature>
<comment type="subcellular location">
    <subcellularLocation>
        <location evidence="11">Nucleus</location>
    </subcellularLocation>
    <subcellularLocation>
        <location evidence="11">Chromosome</location>
    </subcellularLocation>
</comment>
<dbReference type="GO" id="GO:0006260">
    <property type="term" value="P:DNA replication"/>
    <property type="evidence" value="ECO:0007669"/>
    <property type="project" value="UniProtKB-KW"/>
</dbReference>
<evidence type="ECO:0000313" key="16">
    <source>
        <dbReference type="EMBL" id="KAF2612985.1"/>
    </source>
</evidence>
<feature type="domain" description="UAS" evidence="13">
    <location>
        <begin position="164"/>
        <end position="291"/>
    </location>
</feature>
<keyword evidence="2 11" id="KW-0158">Chromosome</keyword>
<dbReference type="Pfam" id="PF14555">
    <property type="entry name" value="UBA_4"/>
    <property type="match status" value="1"/>
</dbReference>
<dbReference type="InterPro" id="IPR033825">
    <property type="entry name" value="Spt16_M24"/>
</dbReference>
<feature type="compositionally biased region" description="Acidic residues" evidence="12">
    <location>
        <begin position="1680"/>
        <end position="1716"/>
    </location>
</feature>
<gene>
    <name evidence="16" type="ORF">F2Q70_00009200</name>
</gene>
<evidence type="ECO:0000256" key="3">
    <source>
        <dbReference type="ARBA" id="ARBA00022705"/>
    </source>
</evidence>
<dbReference type="GO" id="GO:0031491">
    <property type="term" value="F:nucleosome binding"/>
    <property type="evidence" value="ECO:0007669"/>
    <property type="project" value="TreeGrafter"/>
</dbReference>
<feature type="region of interest" description="Disordered" evidence="12">
    <location>
        <begin position="1674"/>
        <end position="1723"/>
    </location>
</feature>
<dbReference type="FunFam" id="3.90.230.10:FF:000005">
    <property type="entry name" value="FACT complex subunit spt16"/>
    <property type="match status" value="1"/>
</dbReference>
<protein>
    <recommendedName>
        <fullName evidence="11">FACT complex subunit</fullName>
    </recommendedName>
</protein>
<dbReference type="InterPro" id="IPR040258">
    <property type="entry name" value="Spt16"/>
</dbReference>
<keyword evidence="9 11" id="KW-0539">Nucleus</keyword>
<name>A0A8S9LZU6_BRACR</name>
<dbReference type="Gene3D" id="3.40.350.10">
    <property type="entry name" value="Creatinase/prolidase N-terminal domain"/>
    <property type="match status" value="1"/>
</dbReference>
<dbReference type="CDD" id="cd14353">
    <property type="entry name" value="UBA_FAF"/>
    <property type="match status" value="1"/>
</dbReference>
<dbReference type="Pfam" id="PF24824">
    <property type="entry name" value="PH_SPT16"/>
    <property type="match status" value="1"/>
</dbReference>
<comment type="subunit">
    <text evidence="10">Component of the FACT complex, a stable heterodimer of SPT16 and SSRP.</text>
</comment>
<feature type="compositionally biased region" description="Basic and acidic residues" evidence="12">
    <location>
        <begin position="795"/>
        <end position="828"/>
    </location>
</feature>
<feature type="domain" description="Histone chaperone RTT106/FACT complex subunit SPT16-like middle" evidence="15">
    <location>
        <begin position="1553"/>
        <end position="1643"/>
    </location>
</feature>
<feature type="region of interest" description="Disordered" evidence="12">
    <location>
        <begin position="1244"/>
        <end position="1275"/>
    </location>
</feature>
<dbReference type="GO" id="GO:0035101">
    <property type="term" value="C:FACT complex"/>
    <property type="evidence" value="ECO:0007669"/>
    <property type="project" value="UniProtKB-UniRule"/>
</dbReference>
<dbReference type="SMART" id="SM00594">
    <property type="entry name" value="UAS"/>
    <property type="match status" value="1"/>
</dbReference>
<keyword evidence="8 11" id="KW-0234">DNA repair</keyword>
<dbReference type="SMART" id="SM01286">
    <property type="entry name" value="SPT16"/>
    <property type="match status" value="2"/>
</dbReference>
<keyword evidence="6" id="KW-0175">Coiled coil</keyword>
<dbReference type="CDD" id="cd02958">
    <property type="entry name" value="UAS"/>
    <property type="match status" value="1"/>
</dbReference>
<dbReference type="SUPFAM" id="SSF55920">
    <property type="entry name" value="Creatinase/aminopeptidase"/>
    <property type="match status" value="2"/>
</dbReference>
<evidence type="ECO:0000256" key="12">
    <source>
        <dbReference type="SAM" id="MobiDB-lite"/>
    </source>
</evidence>
<dbReference type="InterPro" id="IPR011993">
    <property type="entry name" value="PH-like_dom_sf"/>
</dbReference>
<dbReference type="InterPro" id="IPR036249">
    <property type="entry name" value="Thioredoxin-like_sf"/>
</dbReference>
<dbReference type="InterPro" id="IPR013953">
    <property type="entry name" value="FACT_SPT16_M"/>
</dbReference>
<feature type="domain" description="FACT complex subunit SPT16 middle" evidence="14">
    <location>
        <begin position="864"/>
        <end position="974"/>
    </location>
</feature>
<proteinExistence type="inferred from homology"/>
<feature type="region of interest" description="Disordered" evidence="12">
    <location>
        <begin position="769"/>
        <end position="844"/>
    </location>
</feature>
<accession>A0A8S9LZU6</accession>
<dbReference type="InterPro" id="IPR056595">
    <property type="entry name" value="Fact-SPT16_PH"/>
</dbReference>
<reference evidence="16" key="1">
    <citation type="submission" date="2019-12" db="EMBL/GenBank/DDBJ databases">
        <title>Genome sequencing and annotation of Brassica cretica.</title>
        <authorList>
            <person name="Studholme D.J."/>
            <person name="Sarris P.F."/>
        </authorList>
    </citation>
    <scope>NUCLEOTIDE SEQUENCE</scope>
    <source>
        <strain evidence="16">PFS-102/07</strain>
        <tissue evidence="16">Leaf</tissue>
    </source>
</reference>
<sequence>MVDAADKLGYFQAITGLEDPDLCNEILQAHGWDLELAISSFTSSDPHDNDADASSSHIDRHGDHSTANPETNDYPPRGIHDDSELERGLRPPGIAWRIITLPISIVSGSLGLVSGAIGFGFWAAGGVLSYSLGMLGFGGRRGGSDSSSARLVPPVSSAAGEAMEFIALFDRDYGRNAFKPGFVPEGFMDALQRSRSEFKLLFVYLHSPDHPDTPVFCDGTLCNEAFVAFLNENFVCWGGSIRASEGFKMSNSLKASRFPFCAVVMPAANQRIALLQQVKDCYVTYVIRELFRYSVVTTILLKFYCVLCSFCLWQVEGPKTPEEMIAILQRVVEDSSPVLVTARVEAEERRTNLRLREEQDAAYRAALEADQARERQRQEEAERLEREAAEAERKRKEEEEARERAEREAAEREAARVRMRQEKALALGDEPEKGPDVTQVSFSSFLCIHYLFFAHKTSYSYLESQVVGHIAREAPEGKFLETWTERLKNAMFQFVDITAGLSDLFAVKDGTEIINVKKAAYLAYSVMKNVVVPKLENIIDEEKDVTHSSLMDVTEKAILEPTKANVKLKAENVDICYPPIFQSGGKFDLKPSAASDDELLTYDPASIIICAVGARYNSYCSNVARTYLIDATPLQSKAYEVLLKAHEAAINALRPGTKLNTIYQAALSVVEKEAPELVDKLTKSAGTGIGLEFRESGLNINAKNDKVLRSEMAFNVSLGFQNLECEEESRSKNKKFSLLLADTVIVKDQNPEILTTKCSKAVKDVAYSFKEEEEEKPRKKARTAGPENYMTKTALRSDDHVVSKEELRKQHQAELARQKNEETARRLAGDSSGSGDRRSTAKTSTDMVAYKNVNDVPQPRDLMIQVDQKNEALLLPIYGSLVPFHVSAIRTVSNQHESSQNNYIRIIFNVPGTPFNPPDSNTLKNQGAIYLKEVSFRSKDSKHSSEVVQAIKTLRRQFVDITAGLSDLFAAKDGTEIINVKKAAYLASSVMKNVVVPKLEKVIDEERDVTHSLLMRLTEKAILDPTKAGVKLKPECVDICYPPIFQSGGKFDLKPSAVSKFELQSKAYEVLLKAHEAAINAMRRGRKLSSVYQAALSVVEKEAPELVDKLTKSAGTGIGLEFRESGLNINARNDKVLRPQMAFNVSLGFQNMECESKKKKFSLFLADTVIVKDEDPEILTGKCSKLVTDVSYDKEEKPCRKKARRTSGPESYFINKTSLRSYNNNNNHVVSKDELRMRNQHQAELARRKNEETVRRLAGDGSSGSTAKTSTDSVAYKNVNDVPQPRDLMMMIQVDQKKEAVLLPIYGSMVPFHVSTIRTVSNQQDSTRNNYIRIIFSVITLKNQGAIYLQEVTFRCKDSKRSSEVVQAIKTLRRQVNARESERIERGTLVNQEKLQLAGNKFRPLRLSGLWIRPQFSGRKRVPGALEAHANGFRYSTTRPNERVDVLFANVKHAFLQPAEKEMLTILHFHLHNHIMVGNNKTKDVQFYVEVMDAVQSLGGGGRRSSPSAYDPGEILEEQRERDRKNKINVDFNHFATRVSALEFEQPLRELGFSGVTDKARVFIVPTSSCLVMLTETPFLVVSLSEVEIVNLERVVFGQKYFDMAIVFKDFKKDVLKINAIDTSYLEGIKKWLDAIDIKYYESKANLMWRPILKRITDDPQGFIDDGGWEFLNLERSDSEPEESDQGYEPPDAEDESESEDEDSESESEDQEEEEEDYRRREM</sequence>
<dbReference type="SUPFAM" id="SSF52833">
    <property type="entry name" value="Thioredoxin-like"/>
    <property type="match status" value="1"/>
</dbReference>
<evidence type="ECO:0000259" key="15">
    <source>
        <dbReference type="SMART" id="SM01287"/>
    </source>
</evidence>
<dbReference type="GO" id="GO:0006281">
    <property type="term" value="P:DNA repair"/>
    <property type="evidence" value="ECO:0007669"/>
    <property type="project" value="UniProtKB-UniRule"/>
</dbReference>
<keyword evidence="7 11" id="KW-0804">Transcription</keyword>
<dbReference type="InterPro" id="IPR013719">
    <property type="entry name" value="RTT106/SPT16-like_middle_dom"/>
</dbReference>
<feature type="domain" description="FACT complex subunit SPT16 middle" evidence="14">
    <location>
        <begin position="1292"/>
        <end position="1435"/>
    </location>
</feature>
<comment type="similarity">
    <text evidence="1 11">Belongs to the peptidase M24 family. SPT16 subfamily.</text>
</comment>
<evidence type="ECO:0000256" key="7">
    <source>
        <dbReference type="ARBA" id="ARBA00023163"/>
    </source>
</evidence>
<keyword evidence="5 11" id="KW-0805">Transcription regulation</keyword>
<evidence type="ECO:0000256" key="5">
    <source>
        <dbReference type="ARBA" id="ARBA00023015"/>
    </source>
</evidence>
<evidence type="ECO:0000259" key="13">
    <source>
        <dbReference type="SMART" id="SM00594"/>
    </source>
</evidence>
<evidence type="ECO:0000256" key="2">
    <source>
        <dbReference type="ARBA" id="ARBA00022454"/>
    </source>
</evidence>
<evidence type="ECO:0000256" key="1">
    <source>
        <dbReference type="ARBA" id="ARBA00010779"/>
    </source>
</evidence>
<dbReference type="Gene3D" id="3.40.30.10">
    <property type="entry name" value="Glutaredoxin"/>
    <property type="match status" value="1"/>
</dbReference>
<dbReference type="Pfam" id="PF00557">
    <property type="entry name" value="Peptidase_M24"/>
    <property type="match status" value="2"/>
</dbReference>
<keyword evidence="3 11" id="KW-0235">DNA replication</keyword>
<dbReference type="Gene3D" id="3.90.230.10">
    <property type="entry name" value="Creatinase/methionine aminopeptidase superfamily"/>
    <property type="match status" value="3"/>
</dbReference>
<dbReference type="GO" id="GO:0006368">
    <property type="term" value="P:transcription elongation by RNA polymerase II"/>
    <property type="evidence" value="ECO:0007669"/>
    <property type="project" value="TreeGrafter"/>
</dbReference>
<dbReference type="FunFam" id="2.30.29.210:FF:000002">
    <property type="entry name" value="FACT complex subunit SPT16"/>
    <property type="match status" value="2"/>
</dbReference>
<dbReference type="Pfam" id="PF08512">
    <property type="entry name" value="Rttp106-like_middle"/>
    <property type="match status" value="1"/>
</dbReference>
<dbReference type="CDD" id="cd01091">
    <property type="entry name" value="CDC68-like"/>
    <property type="match status" value="1"/>
</dbReference>
<evidence type="ECO:0000256" key="4">
    <source>
        <dbReference type="ARBA" id="ARBA00022763"/>
    </source>
</evidence>
<feature type="compositionally biased region" description="Basic and acidic residues" evidence="12">
    <location>
        <begin position="1244"/>
        <end position="1258"/>
    </location>
</feature>
<dbReference type="Gene3D" id="2.30.29.210">
    <property type="entry name" value="FACT complex subunit Spt16p/Cdc68p"/>
    <property type="match status" value="2"/>
</dbReference>
<organism evidence="16">
    <name type="scientific">Brassica cretica</name>
    <name type="common">Mustard</name>
    <dbReference type="NCBI Taxonomy" id="69181"/>
    <lineage>
        <taxon>Eukaryota</taxon>
        <taxon>Viridiplantae</taxon>
        <taxon>Streptophyta</taxon>
        <taxon>Embryophyta</taxon>
        <taxon>Tracheophyta</taxon>
        <taxon>Spermatophyta</taxon>
        <taxon>Magnoliopsida</taxon>
        <taxon>eudicotyledons</taxon>
        <taxon>Gunneridae</taxon>
        <taxon>Pentapetalae</taxon>
        <taxon>rosids</taxon>
        <taxon>malvids</taxon>
        <taxon>Brassicales</taxon>
        <taxon>Brassicaceae</taxon>
        <taxon>Brassiceae</taxon>
        <taxon>Brassica</taxon>
    </lineage>
</organism>
<evidence type="ECO:0000256" key="8">
    <source>
        <dbReference type="ARBA" id="ARBA00023204"/>
    </source>
</evidence>
<dbReference type="PANTHER" id="PTHR13980:SF18">
    <property type="entry name" value="FACT COMPLEX SUBUNIT SPT16"/>
    <property type="match status" value="1"/>
</dbReference>
<dbReference type="PANTHER" id="PTHR13980">
    <property type="entry name" value="CDC68 RELATED"/>
    <property type="match status" value="1"/>
</dbReference>
<evidence type="ECO:0000256" key="10">
    <source>
        <dbReference type="ARBA" id="ARBA00062995"/>
    </source>
</evidence>
<evidence type="ECO:0000256" key="9">
    <source>
        <dbReference type="ARBA" id="ARBA00023242"/>
    </source>
</evidence>
<dbReference type="InterPro" id="IPR029149">
    <property type="entry name" value="Creatin/AminoP/Spt16_N"/>
</dbReference>
<comment type="function">
    <text evidence="11">Component of the FACT complex, a general chromatin factor that acts to reorganize nucleosomes. The FACT complex is involved in multiple processes that require DNA as a template such as mRNA elongation, DNA replication and DNA repair. During transcription elongation the FACT complex acts as a histone chaperone that both destabilizes and restores nucleosomal structure. It facilitates the passage of RNA polymerase II and transcription by promoting the dissociation of one histone H2A-H2B dimer from the nucleosome, then subsequently promotes the reestablishment of the nucleosome following the passage of RNA polymerase II.</text>
</comment>
<dbReference type="Gene3D" id="2.30.29.150">
    <property type="match status" value="1"/>
</dbReference>
<evidence type="ECO:0000256" key="6">
    <source>
        <dbReference type="ARBA" id="ARBA00023054"/>
    </source>
</evidence>
<evidence type="ECO:0000259" key="14">
    <source>
        <dbReference type="SMART" id="SM01286"/>
    </source>
</evidence>
<comment type="caution">
    <text evidence="16">The sequence shown here is derived from an EMBL/GenBank/DDBJ whole genome shotgun (WGS) entry which is preliminary data.</text>
</comment>
<dbReference type="FunFam" id="2.30.29.30:FF:000017">
    <property type="entry name" value="FACT complex subunit SPT16"/>
    <property type="match status" value="1"/>
</dbReference>
<feature type="region of interest" description="Disordered" evidence="12">
    <location>
        <begin position="45"/>
        <end position="86"/>
    </location>
</feature>
<dbReference type="InterPro" id="IPR036005">
    <property type="entry name" value="Creatinase/aminopeptidase-like"/>
</dbReference>
<evidence type="ECO:0000256" key="11">
    <source>
        <dbReference type="RuleBase" id="RU367052"/>
    </source>
</evidence>
<dbReference type="Pfam" id="PF21021">
    <property type="entry name" value="FAF1"/>
    <property type="match status" value="1"/>
</dbReference>
<dbReference type="InterPro" id="IPR049483">
    <property type="entry name" value="FAF1_2-like_UAS"/>
</dbReference>